<dbReference type="EMBL" id="QLNI01000043">
    <property type="protein sequence ID" value="RAM00609.1"/>
    <property type="molecule type" value="Genomic_DNA"/>
</dbReference>
<dbReference type="InterPro" id="IPR050526">
    <property type="entry name" value="Rubredoxin_ET"/>
</dbReference>
<keyword evidence="14" id="KW-1185">Reference proteome</keyword>
<dbReference type="EMBL" id="CP036313">
    <property type="protein sequence ID" value="QBH15655.1"/>
    <property type="molecule type" value="Genomic_DNA"/>
</dbReference>
<evidence type="ECO:0000313" key="13">
    <source>
        <dbReference type="Proteomes" id="UP000248798"/>
    </source>
</evidence>
<dbReference type="GO" id="GO:0009055">
    <property type="term" value="F:electron transfer activity"/>
    <property type="evidence" value="ECO:0007669"/>
    <property type="project" value="TreeGrafter"/>
</dbReference>
<name>A0A328F8D2_9BACT</name>
<evidence type="ECO:0000256" key="5">
    <source>
        <dbReference type="ARBA" id="ARBA00022723"/>
    </source>
</evidence>
<proteinExistence type="inferred from homology"/>
<evidence type="ECO:0000259" key="10">
    <source>
        <dbReference type="PROSITE" id="PS50903"/>
    </source>
</evidence>
<dbReference type="PROSITE" id="PS50903">
    <property type="entry name" value="RUBREDOXIN_LIKE"/>
    <property type="match status" value="1"/>
</dbReference>
<evidence type="ECO:0000256" key="8">
    <source>
        <dbReference type="RuleBase" id="RU003820"/>
    </source>
</evidence>
<evidence type="ECO:0000256" key="9">
    <source>
        <dbReference type="SAM" id="MobiDB-lite"/>
    </source>
</evidence>
<dbReference type="InterPro" id="IPR024934">
    <property type="entry name" value="Rubredoxin-like_dom"/>
</dbReference>
<dbReference type="Proteomes" id="UP000248798">
    <property type="component" value="Unassembled WGS sequence"/>
</dbReference>
<evidence type="ECO:0000256" key="6">
    <source>
        <dbReference type="ARBA" id="ARBA00022982"/>
    </source>
</evidence>
<dbReference type="InterPro" id="IPR024935">
    <property type="entry name" value="Rubredoxin_dom"/>
</dbReference>
<dbReference type="Pfam" id="PF00301">
    <property type="entry name" value="Rubredoxin"/>
    <property type="match status" value="1"/>
</dbReference>
<keyword evidence="4" id="KW-0813">Transport</keyword>
<keyword evidence="5 8" id="KW-0479">Metal-binding</keyword>
<dbReference type="Proteomes" id="UP000293902">
    <property type="component" value="Chromosome"/>
</dbReference>
<dbReference type="SUPFAM" id="SSF57802">
    <property type="entry name" value="Rubredoxin-like"/>
    <property type="match status" value="1"/>
</dbReference>
<evidence type="ECO:0000313" key="11">
    <source>
        <dbReference type="EMBL" id="QBH15655.1"/>
    </source>
</evidence>
<keyword evidence="6 8" id="KW-0249">Electron transport</keyword>
<feature type="region of interest" description="Disordered" evidence="9">
    <location>
        <begin position="1"/>
        <end position="34"/>
    </location>
</feature>
<reference evidence="11 14" key="2">
    <citation type="submission" date="2019-02" db="EMBL/GenBank/DDBJ databases">
        <title>Complete genome sequence of Desulfobacter hydrogenophilus AcRS1.</title>
        <authorList>
            <person name="Marietou A."/>
            <person name="Lund M.B."/>
            <person name="Marshall I.P.G."/>
            <person name="Schreiber L."/>
            <person name="Jorgensen B."/>
        </authorList>
    </citation>
    <scope>NUCLEOTIDE SEQUENCE [LARGE SCALE GENOMIC DNA]</scope>
    <source>
        <strain evidence="11 14">AcRS1</strain>
    </source>
</reference>
<dbReference type="PANTHER" id="PTHR47627:SF1">
    <property type="entry name" value="RUBREDOXIN-1-RELATED"/>
    <property type="match status" value="1"/>
</dbReference>
<evidence type="ECO:0000256" key="1">
    <source>
        <dbReference type="ARBA" id="ARBA00001965"/>
    </source>
</evidence>
<evidence type="ECO:0000313" key="12">
    <source>
        <dbReference type="EMBL" id="RAM00609.1"/>
    </source>
</evidence>
<organism evidence="12 13">
    <name type="scientific">Desulfobacter hydrogenophilus</name>
    <dbReference type="NCBI Taxonomy" id="2291"/>
    <lineage>
        <taxon>Bacteria</taxon>
        <taxon>Pseudomonadati</taxon>
        <taxon>Thermodesulfobacteriota</taxon>
        <taxon>Desulfobacteria</taxon>
        <taxon>Desulfobacterales</taxon>
        <taxon>Desulfobacteraceae</taxon>
        <taxon>Desulfobacter</taxon>
    </lineage>
</organism>
<dbReference type="CDD" id="cd00730">
    <property type="entry name" value="rubredoxin"/>
    <property type="match status" value="1"/>
</dbReference>
<dbReference type="InterPro" id="IPR018527">
    <property type="entry name" value="Rubredoxin_Fe_BS"/>
</dbReference>
<evidence type="ECO:0000256" key="3">
    <source>
        <dbReference type="ARBA" id="ARBA00005337"/>
    </source>
</evidence>
<gene>
    <name evidence="12" type="ORF">DO021_18265</name>
    <name evidence="11" type="ORF">EYB58_19630</name>
</gene>
<evidence type="ECO:0000256" key="2">
    <source>
        <dbReference type="ARBA" id="ARBA00002360"/>
    </source>
</evidence>
<dbReference type="FunFam" id="2.20.28.10:FF:000001">
    <property type="entry name" value="Rubredoxin"/>
    <property type="match status" value="1"/>
</dbReference>
<evidence type="ECO:0000313" key="14">
    <source>
        <dbReference type="Proteomes" id="UP000293902"/>
    </source>
</evidence>
<evidence type="ECO:0000256" key="4">
    <source>
        <dbReference type="ARBA" id="ARBA00022448"/>
    </source>
</evidence>
<feature type="domain" description="Rubredoxin-like" evidence="10">
    <location>
        <begin position="18"/>
        <end position="61"/>
    </location>
</feature>
<dbReference type="PANTHER" id="PTHR47627">
    <property type="entry name" value="RUBREDOXIN"/>
    <property type="match status" value="1"/>
</dbReference>
<evidence type="ECO:0000256" key="7">
    <source>
        <dbReference type="ARBA" id="ARBA00023004"/>
    </source>
</evidence>
<accession>A0A328F8D2</accession>
<comment type="cofactor">
    <cofactor evidence="1 8">
        <name>Fe(3+)</name>
        <dbReference type="ChEBI" id="CHEBI:29034"/>
    </cofactor>
</comment>
<dbReference type="GO" id="GO:0043448">
    <property type="term" value="P:alkane catabolic process"/>
    <property type="evidence" value="ECO:0007669"/>
    <property type="project" value="TreeGrafter"/>
</dbReference>
<dbReference type="PROSITE" id="PS00202">
    <property type="entry name" value="RUBREDOXIN"/>
    <property type="match status" value="1"/>
</dbReference>
<keyword evidence="7 8" id="KW-0408">Iron</keyword>
<dbReference type="AlphaFoldDB" id="A0A328F8D2"/>
<comment type="similarity">
    <text evidence="3 8">Belongs to the rubredoxin family.</text>
</comment>
<dbReference type="OrthoDB" id="5421285at2"/>
<protein>
    <recommendedName>
        <fullName evidence="8">Rubredoxin</fullName>
    </recommendedName>
</protein>
<reference evidence="12 13" key="1">
    <citation type="submission" date="2018-06" db="EMBL/GenBank/DDBJ databases">
        <title>Complete Genome Sequence of Desulfobacter hydrogenophilus (DSM3380).</title>
        <authorList>
            <person name="Marietou A."/>
            <person name="Schreiber L."/>
            <person name="Marshall I."/>
            <person name="Jorgensen B."/>
        </authorList>
    </citation>
    <scope>NUCLEOTIDE SEQUENCE [LARGE SCALE GENOMIC DNA]</scope>
    <source>
        <strain evidence="12 13">DSM 3380</strain>
    </source>
</reference>
<dbReference type="Gene3D" id="2.20.28.10">
    <property type="match status" value="1"/>
</dbReference>
<dbReference type="GO" id="GO:0005506">
    <property type="term" value="F:iron ion binding"/>
    <property type="evidence" value="ECO:0007669"/>
    <property type="project" value="UniProtKB-UniRule"/>
</dbReference>
<comment type="function">
    <text evidence="2">Rubredoxin is a small nonheme, iron protein lacking acid-labile sulfide. Its single Fe, chelated to 4 Cys, functions as an electron acceptor and may also stabilize the conformation of the molecule.</text>
</comment>
<sequence length="62" mass="6662">MYDDAPGCDGSPGASRPCDYVYDPAQGDPHNGIDPGTAFEDLPEDWICPVCGEPKSEFKKEA</sequence>
<dbReference type="PRINTS" id="PR00163">
    <property type="entry name" value="RUBREDOXIN"/>
</dbReference>